<evidence type="ECO:0000259" key="2">
    <source>
        <dbReference type="Pfam" id="PF25810"/>
    </source>
</evidence>
<dbReference type="EMBL" id="CAJFCW020000003">
    <property type="protein sequence ID" value="CAG9105400.1"/>
    <property type="molecule type" value="Genomic_DNA"/>
</dbReference>
<evidence type="ECO:0000313" key="3">
    <source>
        <dbReference type="EMBL" id="CAD5216164.1"/>
    </source>
</evidence>
<dbReference type="Pfam" id="PF25810">
    <property type="entry name" value="TMEM218_N"/>
    <property type="match status" value="1"/>
</dbReference>
<dbReference type="AlphaFoldDB" id="A0A811KMQ7"/>
<feature type="transmembrane region" description="Helical" evidence="1">
    <location>
        <begin position="12"/>
        <end position="29"/>
    </location>
</feature>
<accession>A0A811KMQ7</accession>
<dbReference type="EMBL" id="CAJFDH010000003">
    <property type="protein sequence ID" value="CAD5216164.1"/>
    <property type="molecule type" value="Genomic_DNA"/>
</dbReference>
<feature type="transmembrane region" description="Helical" evidence="1">
    <location>
        <begin position="77"/>
        <end position="101"/>
    </location>
</feature>
<keyword evidence="1" id="KW-0812">Transmembrane</keyword>
<dbReference type="OrthoDB" id="5829798at2759"/>
<keyword evidence="1" id="KW-1133">Transmembrane helix</keyword>
<keyword evidence="4" id="KW-1185">Reference proteome</keyword>
<evidence type="ECO:0000313" key="4">
    <source>
        <dbReference type="Proteomes" id="UP000614601"/>
    </source>
</evidence>
<dbReference type="InterPro" id="IPR057973">
    <property type="entry name" value="TMEM218_N"/>
</dbReference>
<feature type="domain" description="Transmembrane protein 218 N-terminal" evidence="2">
    <location>
        <begin position="2"/>
        <end position="57"/>
    </location>
</feature>
<dbReference type="Proteomes" id="UP000614601">
    <property type="component" value="Unassembled WGS sequence"/>
</dbReference>
<proteinExistence type="predicted"/>
<comment type="caution">
    <text evidence="3">The sequence shown here is derived from an EMBL/GenBank/DDBJ whole genome shotgun (WGS) entry which is preliminary data.</text>
</comment>
<dbReference type="Proteomes" id="UP000783686">
    <property type="component" value="Unassembled WGS sequence"/>
</dbReference>
<organism evidence="3 4">
    <name type="scientific">Bursaphelenchus okinawaensis</name>
    <dbReference type="NCBI Taxonomy" id="465554"/>
    <lineage>
        <taxon>Eukaryota</taxon>
        <taxon>Metazoa</taxon>
        <taxon>Ecdysozoa</taxon>
        <taxon>Nematoda</taxon>
        <taxon>Chromadorea</taxon>
        <taxon>Rhabditida</taxon>
        <taxon>Tylenchina</taxon>
        <taxon>Tylenchomorpha</taxon>
        <taxon>Aphelenchoidea</taxon>
        <taxon>Aphelenchoididae</taxon>
        <taxon>Bursaphelenchus</taxon>
    </lineage>
</organism>
<evidence type="ECO:0000256" key="1">
    <source>
        <dbReference type="SAM" id="Phobius"/>
    </source>
</evidence>
<feature type="transmembrane region" description="Helical" evidence="1">
    <location>
        <begin position="41"/>
        <end position="57"/>
    </location>
</feature>
<reference evidence="3" key="1">
    <citation type="submission" date="2020-09" db="EMBL/GenBank/DDBJ databases">
        <authorList>
            <person name="Kikuchi T."/>
        </authorList>
    </citation>
    <scope>NUCLEOTIDE SEQUENCE</scope>
    <source>
        <strain evidence="3">SH1</strain>
    </source>
</reference>
<protein>
    <recommendedName>
        <fullName evidence="2">Transmembrane protein 218 N-terminal domain-containing protein</fullName>
    </recommendedName>
</protein>
<name>A0A811KMQ7_9BILA</name>
<gene>
    <name evidence="3" type="ORF">BOKJ2_LOCUS6456</name>
</gene>
<keyword evidence="1" id="KW-0472">Membrane</keyword>
<sequence length="117" mass="12933">MSIRIGGLGPGVIILATLWGVCMTLYLAFSRSRGVQAGLKYIILAAVPTAILLLWPRESCDNVEELIADSERLPTDYIAIPRFVLAGTLVLLVFVFGIQYVQQQLFFVHRAIPIKSD</sequence>